<dbReference type="AlphaFoldDB" id="A0A9X3EQS8"/>
<proteinExistence type="predicted"/>
<comment type="caution">
    <text evidence="1">The sequence shown here is derived from an EMBL/GenBank/DDBJ whole genome shotgun (WGS) entry which is preliminary data.</text>
</comment>
<dbReference type="RefSeq" id="WP_267766616.1">
    <property type="nucleotide sequence ID" value="NZ_JAPNKE010000002.1"/>
</dbReference>
<accession>A0A9X3EQS8</accession>
<sequence>MTSTSPLPSSALATTPCSICHGREFYFLSPWRSLDYGANGWYARPVQTCAHVPERGFLSGPSESDILRAPMSLRVCAGCGASIPYTDPAAVQELLAAGQPGVSHAGGEPGRR</sequence>
<name>A0A9X3EQS8_9BACT</name>
<organism evidence="1 2">
    <name type="scientific">Nannocystis pusilla</name>
    <dbReference type="NCBI Taxonomy" id="889268"/>
    <lineage>
        <taxon>Bacteria</taxon>
        <taxon>Pseudomonadati</taxon>
        <taxon>Myxococcota</taxon>
        <taxon>Polyangia</taxon>
        <taxon>Nannocystales</taxon>
        <taxon>Nannocystaceae</taxon>
        <taxon>Nannocystis</taxon>
    </lineage>
</organism>
<protein>
    <submittedName>
        <fullName evidence="1">Uncharacterized protein</fullName>
    </submittedName>
</protein>
<dbReference type="EMBL" id="JAPNKE010000002">
    <property type="protein sequence ID" value="MCY1005001.1"/>
    <property type="molecule type" value="Genomic_DNA"/>
</dbReference>
<keyword evidence="2" id="KW-1185">Reference proteome</keyword>
<dbReference type="Proteomes" id="UP001150924">
    <property type="component" value="Unassembled WGS sequence"/>
</dbReference>
<evidence type="ECO:0000313" key="2">
    <source>
        <dbReference type="Proteomes" id="UP001150924"/>
    </source>
</evidence>
<gene>
    <name evidence="1" type="ORF">OV079_05320</name>
</gene>
<evidence type="ECO:0000313" key="1">
    <source>
        <dbReference type="EMBL" id="MCY1005001.1"/>
    </source>
</evidence>
<reference evidence="1" key="1">
    <citation type="submission" date="2022-11" db="EMBL/GenBank/DDBJ databases">
        <title>Minimal conservation of predation-associated metabolite biosynthetic gene clusters underscores biosynthetic potential of Myxococcota including descriptions for ten novel species: Archangium lansinium sp. nov., Myxococcus landrumus sp. nov., Nannocystis bai.</title>
        <authorList>
            <person name="Ahearne A."/>
            <person name="Stevens C."/>
            <person name="Phillips K."/>
        </authorList>
    </citation>
    <scope>NUCLEOTIDE SEQUENCE</scope>
    <source>
        <strain evidence="1">Na p29</strain>
    </source>
</reference>